<evidence type="ECO:0000313" key="1">
    <source>
        <dbReference type="EMBL" id="REH42728.1"/>
    </source>
</evidence>
<name>A0A3E0HD07_9PSEU</name>
<dbReference type="OrthoDB" id="5193571at2"/>
<reference evidence="1 2" key="1">
    <citation type="submission" date="2018-08" db="EMBL/GenBank/DDBJ databases">
        <title>Genomic Encyclopedia of Archaeal and Bacterial Type Strains, Phase II (KMG-II): from individual species to whole genera.</title>
        <authorList>
            <person name="Goeker M."/>
        </authorList>
    </citation>
    <scope>NUCLEOTIDE SEQUENCE [LARGE SCALE GENOMIC DNA]</scope>
    <source>
        <strain evidence="1 2">DSM 45791</strain>
    </source>
</reference>
<proteinExistence type="predicted"/>
<comment type="caution">
    <text evidence="1">The sequence shown here is derived from an EMBL/GenBank/DDBJ whole genome shotgun (WGS) entry which is preliminary data.</text>
</comment>
<organism evidence="1 2">
    <name type="scientific">Kutzneria buriramensis</name>
    <dbReference type="NCBI Taxonomy" id="1045776"/>
    <lineage>
        <taxon>Bacteria</taxon>
        <taxon>Bacillati</taxon>
        <taxon>Actinomycetota</taxon>
        <taxon>Actinomycetes</taxon>
        <taxon>Pseudonocardiales</taxon>
        <taxon>Pseudonocardiaceae</taxon>
        <taxon>Kutzneria</taxon>
    </lineage>
</organism>
<protein>
    <submittedName>
        <fullName evidence="1">Uncharacterized protein</fullName>
    </submittedName>
</protein>
<keyword evidence="2" id="KW-1185">Reference proteome</keyword>
<sequence length="344" mass="35680">MTSALPGLGAWATQLKVNSRAARYALGAVLGPAPGAAGSWRSGVLPSTTSNGATLDLLVVADSPTPSMNVIVNPGQAVITRTGQGPYVGTLDIPGRIQLTPPDPSNGRVDLIVARIRDERLGDATTGFTVEPIAGKPAAQPTAPQAPDGCLPLAQVTITPTTTQIQSSAVVDVRRSAAMRTGVGVMLPGDRANDPGAYAGQVRYRNGGLEAWDGTTWHATHQPAMFAAPVRALNNQSTNRSLASVSVPDPGWPYRVIAQGSAELITVGSRADLWITIDDVNAPFAIAVGVGPTDGGGWFSTQTGVSDTLTGAHTVFLTANRVFNDGTWSSTQFNGALFVYRFPA</sequence>
<evidence type="ECO:0000313" key="2">
    <source>
        <dbReference type="Proteomes" id="UP000256269"/>
    </source>
</evidence>
<dbReference type="Proteomes" id="UP000256269">
    <property type="component" value="Unassembled WGS sequence"/>
</dbReference>
<dbReference type="EMBL" id="QUNO01000010">
    <property type="protein sequence ID" value="REH42728.1"/>
    <property type="molecule type" value="Genomic_DNA"/>
</dbReference>
<dbReference type="AlphaFoldDB" id="A0A3E0HD07"/>
<dbReference type="RefSeq" id="WP_147328672.1">
    <property type="nucleotide sequence ID" value="NZ_CP144375.1"/>
</dbReference>
<accession>A0A3E0HD07</accession>
<gene>
    <name evidence="1" type="ORF">BCF44_110225</name>
</gene>